<dbReference type="Gene3D" id="3.40.50.1820">
    <property type="entry name" value="alpha/beta hydrolase"/>
    <property type="match status" value="1"/>
</dbReference>
<protein>
    <submittedName>
        <fullName evidence="2">Pimeloyl-ACP methyl ester carboxylesterase</fullName>
    </submittedName>
</protein>
<dbReference type="AlphaFoldDB" id="A0A1H1PAN4"/>
<reference evidence="2 3" key="1">
    <citation type="submission" date="2016-10" db="EMBL/GenBank/DDBJ databases">
        <authorList>
            <person name="de Groot N.N."/>
        </authorList>
    </citation>
    <scope>NUCLEOTIDE SEQUENCE [LARGE SCALE GENOMIC DNA]</scope>
    <source>
        <strain evidence="2 3">DSM 21800</strain>
    </source>
</reference>
<dbReference type="Pfam" id="PF00561">
    <property type="entry name" value="Abhydrolase_1"/>
    <property type="match status" value="1"/>
</dbReference>
<accession>A0A1H1PAN4</accession>
<evidence type="ECO:0000259" key="1">
    <source>
        <dbReference type="Pfam" id="PF00561"/>
    </source>
</evidence>
<dbReference type="InterPro" id="IPR050471">
    <property type="entry name" value="AB_hydrolase"/>
</dbReference>
<dbReference type="InterPro" id="IPR000073">
    <property type="entry name" value="AB_hydrolase_1"/>
</dbReference>
<dbReference type="GO" id="GO:0004806">
    <property type="term" value="F:triacylglycerol lipase activity"/>
    <property type="evidence" value="ECO:0007669"/>
    <property type="project" value="TreeGrafter"/>
</dbReference>
<dbReference type="PANTHER" id="PTHR43433">
    <property type="entry name" value="HYDROLASE, ALPHA/BETA FOLD FAMILY PROTEIN"/>
    <property type="match status" value="1"/>
</dbReference>
<dbReference type="OrthoDB" id="8957634at2"/>
<dbReference type="Proteomes" id="UP000199103">
    <property type="component" value="Chromosome I"/>
</dbReference>
<keyword evidence="3" id="KW-1185">Reference proteome</keyword>
<evidence type="ECO:0000313" key="3">
    <source>
        <dbReference type="Proteomes" id="UP000199103"/>
    </source>
</evidence>
<organism evidence="2 3">
    <name type="scientific">Microlunatus soli</name>
    <dbReference type="NCBI Taxonomy" id="630515"/>
    <lineage>
        <taxon>Bacteria</taxon>
        <taxon>Bacillati</taxon>
        <taxon>Actinomycetota</taxon>
        <taxon>Actinomycetes</taxon>
        <taxon>Propionibacteriales</taxon>
        <taxon>Propionibacteriaceae</taxon>
        <taxon>Microlunatus</taxon>
    </lineage>
</organism>
<dbReference type="GO" id="GO:0046503">
    <property type="term" value="P:glycerolipid catabolic process"/>
    <property type="evidence" value="ECO:0007669"/>
    <property type="project" value="TreeGrafter"/>
</dbReference>
<dbReference type="InterPro" id="IPR029058">
    <property type="entry name" value="AB_hydrolase_fold"/>
</dbReference>
<dbReference type="PANTHER" id="PTHR43433:SF5">
    <property type="entry name" value="AB HYDROLASE-1 DOMAIN-CONTAINING PROTEIN"/>
    <property type="match status" value="1"/>
</dbReference>
<dbReference type="STRING" id="630515.SAMN04489812_0826"/>
<sequence length="329" mass="35983">MTSEHSSPWTETRYAHNGDISLAYDRLRFAPRPDSPRSAGSPPDTRAEPLLLIMGWAISRSWWPQGLVEAFAAQGFDVARYDNRDSGRSSRLPDTSVRNPLAALAFRRGSSYSFEDLADDAVAVLDALGWQRAHLFGHSMGGLIAQRVALRHPDRVISLTSSGAQPSDLSGLAVLRHINLLQVARFAITKHPDGKAGDASAAAMAMNGLASPEVPIDEEVLRAWTEIDEDSGLRDPSAMSRQLGATWHGRRLRELRTPTLIMHGLDDPLLKVTAAVAMVRAIPGAKLVVHSGVGHYIPSWVWPDIAREVGWHAAAAFRRENEETITATR</sequence>
<dbReference type="PRINTS" id="PR00111">
    <property type="entry name" value="ABHYDROLASE"/>
</dbReference>
<gene>
    <name evidence="2" type="ORF">SAMN04489812_0826</name>
</gene>
<name>A0A1H1PAN4_9ACTN</name>
<evidence type="ECO:0000313" key="2">
    <source>
        <dbReference type="EMBL" id="SDS08140.1"/>
    </source>
</evidence>
<dbReference type="RefSeq" id="WP_091520295.1">
    <property type="nucleotide sequence ID" value="NZ_LT629772.1"/>
</dbReference>
<feature type="domain" description="AB hydrolase-1" evidence="1">
    <location>
        <begin position="49"/>
        <end position="297"/>
    </location>
</feature>
<dbReference type="SUPFAM" id="SSF53474">
    <property type="entry name" value="alpha/beta-Hydrolases"/>
    <property type="match status" value="1"/>
</dbReference>
<proteinExistence type="predicted"/>
<dbReference type="EMBL" id="LT629772">
    <property type="protein sequence ID" value="SDS08140.1"/>
    <property type="molecule type" value="Genomic_DNA"/>
</dbReference>